<gene>
    <name evidence="5" type="ORF">KSX_00420</name>
</gene>
<dbReference type="PROSITE" id="PS50043">
    <property type="entry name" value="HTH_LUXR_2"/>
    <property type="match status" value="1"/>
</dbReference>
<name>A0A8J3HQT0_9CHLR</name>
<dbReference type="InterPro" id="IPR011990">
    <property type="entry name" value="TPR-like_helical_dom_sf"/>
</dbReference>
<dbReference type="PANTHER" id="PTHR44688">
    <property type="entry name" value="DNA-BINDING TRANSCRIPTIONAL ACTIVATOR DEVR_DOSR"/>
    <property type="match status" value="1"/>
</dbReference>
<dbReference type="Gene3D" id="1.25.40.10">
    <property type="entry name" value="Tetratricopeptide repeat domain"/>
    <property type="match status" value="1"/>
</dbReference>
<dbReference type="Proteomes" id="UP000612362">
    <property type="component" value="Unassembled WGS sequence"/>
</dbReference>
<evidence type="ECO:0000256" key="3">
    <source>
        <dbReference type="ARBA" id="ARBA00023163"/>
    </source>
</evidence>
<dbReference type="SMART" id="SM00421">
    <property type="entry name" value="HTH_LUXR"/>
    <property type="match status" value="1"/>
</dbReference>
<dbReference type="Pfam" id="PF25873">
    <property type="entry name" value="WHD_MalT"/>
    <property type="match status" value="1"/>
</dbReference>
<evidence type="ECO:0000256" key="1">
    <source>
        <dbReference type="ARBA" id="ARBA00023015"/>
    </source>
</evidence>
<evidence type="ECO:0000259" key="4">
    <source>
        <dbReference type="PROSITE" id="PS50043"/>
    </source>
</evidence>
<evidence type="ECO:0000256" key="2">
    <source>
        <dbReference type="ARBA" id="ARBA00023125"/>
    </source>
</evidence>
<dbReference type="Pfam" id="PF00196">
    <property type="entry name" value="GerE"/>
    <property type="match status" value="1"/>
</dbReference>
<dbReference type="SUPFAM" id="SSF52540">
    <property type="entry name" value="P-loop containing nucleoside triphosphate hydrolases"/>
    <property type="match status" value="1"/>
</dbReference>
<dbReference type="InterPro" id="IPR000792">
    <property type="entry name" value="Tscrpt_reg_LuxR_C"/>
</dbReference>
<dbReference type="PANTHER" id="PTHR44688:SF16">
    <property type="entry name" value="DNA-BINDING TRANSCRIPTIONAL ACTIVATOR DEVR_DOSR"/>
    <property type="match status" value="1"/>
</dbReference>
<dbReference type="RefSeq" id="WP_220191497.1">
    <property type="nucleotide sequence ID" value="NZ_BNJF01000001.1"/>
</dbReference>
<sequence length="1093" mass="123198">MAGGPLPLLRWSSQEQCYTITLGSLILSPEITHANSAWKEWLNGITSFAFENQSGVHCTIRKERLQRGDTYWYAYRSIEGRTKKRYLGRTADLSFERLEKISSLFSADQRKASRSVSTTLQRANHVTPNHEIALVPAPLLSTKLHPPQLPALLIERSRLLTRLNNSLMHKLSLLQAPAGFGKTTLVNQWLTTVPSPPAFPVASWISLDAGDNDPFRFWRSVITACQRLLGPEQGQTALSLLAADTSFLFDRPPLEIALTHLLNLLAEPSCGGLLILDDYHVITEPSLHKTLAFFIDHLPKTVHVVLLSRAEPDLPLLRWRARGELYEMHGADLRFSSEETAVFLQRALPIALSEAAFKELDTSLQGWAAGLRLLCLTLSRWQTSQAVEQMHLLSGDQRDDFSSLHRSLFDYFATEILEAQEDTVQRFLLQTSVLSCLCGPLCDAVTGCEGSSTQLKTIERAGLFLETLEGPGEWYRYHPLFAKAMRREASRHLGEEALRAGSLRASIWYEQEALLAEAIEAAWQARDVERMAKLIEQLNAQRDFNEPYTMRRWLEHLPDVVLQHHPMLCLLLAIELRYPVELRFAQTGSTVSEAALLSLVERSRIQTLLQMAEEGWQNQGIRSWIGAIWAFRVLSDMLDQKPFSSLVTSAQQALVFLPLKKALDHPLLMWRATCLLIVGIEKLHMGQVSESRQLLLQAQKDSVSPGNTHLTVAICSTLGKIHLIQGQLSQAKQYHSQVLSHARKLFDDVQAADALLELAWLAYEWNDLTGAEQQAREALELAQQVRPQRTELVARAELQFALLEYARNEPALALQRVTTLLADPEIGGQFGSPCSDYELKRTWTPESFWLLSRLHDWQGRLRIATGDLLTVQERLDFQAQNSECFSFTEQLGEQVRWGRLWLAQGKGKAALEQFARLLPLAKAHLHQYAALEIQLLLAQAYAACKQEQQARQQVVEVLSQAQREGFLRLFLNEGKPLVRLLRSLLPAIQGQVLRLYVQTILRTEAPTHGLEHPSHTVFSTSGPASFVEPLSLQEQRVLRLLGAGLRNTDIAQELVISVNTVKTHVQNIYRKLGVRNRFEAGELARRLSLPSSS</sequence>
<dbReference type="InterPro" id="IPR027417">
    <property type="entry name" value="P-loop_NTPase"/>
</dbReference>
<dbReference type="CDD" id="cd06170">
    <property type="entry name" value="LuxR_C_like"/>
    <property type="match status" value="1"/>
</dbReference>
<dbReference type="PRINTS" id="PR00038">
    <property type="entry name" value="HTHLUXR"/>
</dbReference>
<dbReference type="GO" id="GO:0006355">
    <property type="term" value="P:regulation of DNA-templated transcription"/>
    <property type="evidence" value="ECO:0007669"/>
    <property type="project" value="InterPro"/>
</dbReference>
<dbReference type="SUPFAM" id="SSF48452">
    <property type="entry name" value="TPR-like"/>
    <property type="match status" value="1"/>
</dbReference>
<feature type="domain" description="HTH luxR-type" evidence="4">
    <location>
        <begin position="1023"/>
        <end position="1088"/>
    </location>
</feature>
<evidence type="ECO:0000313" key="6">
    <source>
        <dbReference type="Proteomes" id="UP000612362"/>
    </source>
</evidence>
<dbReference type="Gene3D" id="3.40.50.300">
    <property type="entry name" value="P-loop containing nucleotide triphosphate hydrolases"/>
    <property type="match status" value="1"/>
</dbReference>
<keyword evidence="3" id="KW-0804">Transcription</keyword>
<reference evidence="5" key="1">
    <citation type="submission" date="2020-10" db="EMBL/GenBank/DDBJ databases">
        <title>Taxonomic study of unclassified bacteria belonging to the class Ktedonobacteria.</title>
        <authorList>
            <person name="Yabe S."/>
            <person name="Wang C.M."/>
            <person name="Zheng Y."/>
            <person name="Sakai Y."/>
            <person name="Cavaletti L."/>
            <person name="Monciardini P."/>
            <person name="Donadio S."/>
        </authorList>
    </citation>
    <scope>NUCLEOTIDE SEQUENCE</scope>
    <source>
        <strain evidence="5">SOSP1-1</strain>
    </source>
</reference>
<comment type="caution">
    <text evidence="5">The sequence shown here is derived from an EMBL/GenBank/DDBJ whole genome shotgun (WGS) entry which is preliminary data.</text>
</comment>
<accession>A0A8J3HQT0</accession>
<protein>
    <submittedName>
        <fullName evidence="5">LuxR family transcriptional regulator</fullName>
    </submittedName>
</protein>
<dbReference type="PROSITE" id="PS00622">
    <property type="entry name" value="HTH_LUXR_1"/>
    <property type="match status" value="1"/>
</dbReference>
<dbReference type="GO" id="GO:0003677">
    <property type="term" value="F:DNA binding"/>
    <property type="evidence" value="ECO:0007669"/>
    <property type="project" value="UniProtKB-KW"/>
</dbReference>
<dbReference type="InterPro" id="IPR041617">
    <property type="entry name" value="TPR_MalT"/>
</dbReference>
<evidence type="ECO:0000313" key="5">
    <source>
        <dbReference type="EMBL" id="GHO41879.1"/>
    </source>
</evidence>
<dbReference type="InterPro" id="IPR036388">
    <property type="entry name" value="WH-like_DNA-bd_sf"/>
</dbReference>
<dbReference type="SUPFAM" id="SSF46894">
    <property type="entry name" value="C-terminal effector domain of the bipartite response regulators"/>
    <property type="match status" value="1"/>
</dbReference>
<organism evidence="5 6">
    <name type="scientific">Ktedonospora formicarum</name>
    <dbReference type="NCBI Taxonomy" id="2778364"/>
    <lineage>
        <taxon>Bacteria</taxon>
        <taxon>Bacillati</taxon>
        <taxon>Chloroflexota</taxon>
        <taxon>Ktedonobacteria</taxon>
        <taxon>Ktedonobacterales</taxon>
        <taxon>Ktedonobacteraceae</taxon>
        <taxon>Ktedonospora</taxon>
    </lineage>
</organism>
<proteinExistence type="predicted"/>
<dbReference type="Gene3D" id="1.10.10.10">
    <property type="entry name" value="Winged helix-like DNA-binding domain superfamily/Winged helix DNA-binding domain"/>
    <property type="match status" value="1"/>
</dbReference>
<dbReference type="InterPro" id="IPR016032">
    <property type="entry name" value="Sig_transdc_resp-reg_C-effctor"/>
</dbReference>
<dbReference type="AlphaFoldDB" id="A0A8J3HQT0"/>
<dbReference type="SMART" id="SM00028">
    <property type="entry name" value="TPR"/>
    <property type="match status" value="2"/>
</dbReference>
<dbReference type="InterPro" id="IPR019734">
    <property type="entry name" value="TPR_rpt"/>
</dbReference>
<keyword evidence="2" id="KW-0238">DNA-binding</keyword>
<dbReference type="InterPro" id="IPR059106">
    <property type="entry name" value="WHD_MalT"/>
</dbReference>
<keyword evidence="1" id="KW-0805">Transcription regulation</keyword>
<keyword evidence="6" id="KW-1185">Reference proteome</keyword>
<dbReference type="EMBL" id="BNJF01000001">
    <property type="protein sequence ID" value="GHO41879.1"/>
    <property type="molecule type" value="Genomic_DNA"/>
</dbReference>
<dbReference type="Pfam" id="PF17874">
    <property type="entry name" value="TPR_MalT"/>
    <property type="match status" value="2"/>
</dbReference>